<gene>
    <name evidence="1" type="ORF">M5I08_12335</name>
</gene>
<name>A0ABY4QPN9_9MYCO</name>
<accession>A0ABY4QPN9</accession>
<sequence length="161" mass="18175">MNADAEPTRVALGFLENPTCLIYGIGNDGRQDDGLGWAFIERLEQLCPRPHACLRRTYQLSLEDADLISRYTRVLFVDATKDPTVESFTLTRPKPKLDFSFTSHALSVPAILATSQQCFERVPDAYLLAIRGYQWELQQGLTSPAQHNLSDSVEFWSPTPR</sequence>
<organism evidence="1 2">
    <name type="scientific">Candidatus Mycobacterium methanotrophicum</name>
    <dbReference type="NCBI Taxonomy" id="2943498"/>
    <lineage>
        <taxon>Bacteria</taxon>
        <taxon>Bacillati</taxon>
        <taxon>Actinomycetota</taxon>
        <taxon>Actinomycetes</taxon>
        <taxon>Mycobacteriales</taxon>
        <taxon>Mycobacteriaceae</taxon>
        <taxon>Mycobacterium</taxon>
    </lineage>
</organism>
<reference evidence="1" key="1">
    <citation type="submission" date="2022-05" db="EMBL/GenBank/DDBJ databases">
        <title>A methanotrophic Mycobacterium dominates a cave microbial ecosystem.</title>
        <authorList>
            <person name="Van Spanning R.J.M."/>
            <person name="Guan Q."/>
            <person name="Melkonian C."/>
            <person name="Gallant J."/>
            <person name="Polerecky L."/>
            <person name="Flot J.-F."/>
            <person name="Brandt B.W."/>
            <person name="Braster M."/>
            <person name="Iturbe Espinoza P."/>
            <person name="Aerts J."/>
            <person name="Meima-Franke M."/>
            <person name="Piersma S.R."/>
            <person name="Bunduc C."/>
            <person name="Ummels R."/>
            <person name="Pain A."/>
            <person name="Fleming E.J."/>
            <person name="van der Wel N."/>
            <person name="Gherman V.D."/>
            <person name="Sarbu S.M."/>
            <person name="Bodelier P.L.E."/>
            <person name="Bitter W."/>
        </authorList>
    </citation>
    <scope>NUCLEOTIDE SEQUENCE</scope>
    <source>
        <strain evidence="1">Sulfur Cave</strain>
    </source>
</reference>
<dbReference type="CDD" id="cd06066">
    <property type="entry name" value="H2MP_NAD-link-bidir"/>
    <property type="match status" value="1"/>
</dbReference>
<dbReference type="GO" id="GO:0006508">
    <property type="term" value="P:proteolysis"/>
    <property type="evidence" value="ECO:0007669"/>
    <property type="project" value="UniProtKB-KW"/>
</dbReference>
<dbReference type="Proteomes" id="UP001056610">
    <property type="component" value="Chromosome"/>
</dbReference>
<evidence type="ECO:0000313" key="2">
    <source>
        <dbReference type="Proteomes" id="UP001056610"/>
    </source>
</evidence>
<proteinExistence type="predicted"/>
<dbReference type="GO" id="GO:0008233">
    <property type="term" value="F:peptidase activity"/>
    <property type="evidence" value="ECO:0007669"/>
    <property type="project" value="UniProtKB-KW"/>
</dbReference>
<dbReference type="PANTHER" id="PTHR30302">
    <property type="entry name" value="HYDROGENASE 1 MATURATION PROTEASE"/>
    <property type="match status" value="1"/>
</dbReference>
<dbReference type="PANTHER" id="PTHR30302:SF5">
    <property type="entry name" value="SLR1876 PROTEIN"/>
    <property type="match status" value="1"/>
</dbReference>
<protein>
    <submittedName>
        <fullName evidence="1">Hydrogenase maturation protease</fullName>
    </submittedName>
</protein>
<dbReference type="NCBIfam" id="TIGR00072">
    <property type="entry name" value="hydrog_prot"/>
    <property type="match status" value="1"/>
</dbReference>
<keyword evidence="1" id="KW-0378">Hydrolase</keyword>
<dbReference type="RefSeq" id="WP_219066901.1">
    <property type="nucleotide sequence ID" value="NZ_CAJUXY010000012.1"/>
</dbReference>
<keyword evidence="1" id="KW-0645">Protease</keyword>
<dbReference type="InterPro" id="IPR000671">
    <property type="entry name" value="Peptidase_A31"/>
</dbReference>
<keyword evidence="2" id="KW-1185">Reference proteome</keyword>
<dbReference type="EMBL" id="CP097320">
    <property type="protein sequence ID" value="UQX12839.1"/>
    <property type="molecule type" value="Genomic_DNA"/>
</dbReference>
<evidence type="ECO:0000313" key="1">
    <source>
        <dbReference type="EMBL" id="UQX12839.1"/>
    </source>
</evidence>